<evidence type="ECO:0000256" key="3">
    <source>
        <dbReference type="ARBA" id="ARBA00008715"/>
    </source>
</evidence>
<dbReference type="RefSeq" id="XP_030751586.1">
    <property type="nucleotide sequence ID" value="XM_030895726.1"/>
</dbReference>
<dbReference type="GO" id="GO:0005789">
    <property type="term" value="C:endoplasmic reticulum membrane"/>
    <property type="evidence" value="ECO:0007669"/>
    <property type="project" value="UniProtKB-SubCell"/>
</dbReference>
<dbReference type="AlphaFoldDB" id="A0A6J2XKE6"/>
<feature type="transmembrane region" description="Helical" evidence="10">
    <location>
        <begin position="471"/>
        <end position="494"/>
    </location>
</feature>
<keyword evidence="12" id="KW-1185">Reference proteome</keyword>
<keyword evidence="4 10" id="KW-0328">Glycosyltransferase</keyword>
<evidence type="ECO:0000313" key="12">
    <source>
        <dbReference type="Proteomes" id="UP000504635"/>
    </source>
</evidence>
<dbReference type="GO" id="GO:0006487">
    <property type="term" value="P:protein N-linked glycosylation"/>
    <property type="evidence" value="ECO:0007669"/>
    <property type="project" value="TreeGrafter"/>
</dbReference>
<comment type="subcellular location">
    <subcellularLocation>
        <location evidence="1 10">Endoplasmic reticulum membrane</location>
        <topology evidence="1 10">Multi-pass membrane protein</topology>
    </subcellularLocation>
</comment>
<proteinExistence type="inferred from homology"/>
<keyword evidence="8 10" id="KW-1133">Transmembrane helix</keyword>
<keyword evidence="9 10" id="KW-0472">Membrane</keyword>
<evidence type="ECO:0000256" key="1">
    <source>
        <dbReference type="ARBA" id="ARBA00004477"/>
    </source>
</evidence>
<dbReference type="InParanoid" id="A0A6J2XKE6"/>
<dbReference type="GO" id="GO:0042283">
    <property type="term" value="F:dolichyl pyrophosphate Glc1Man9GlcNAc2 alpha-1,3-glucosyltransferase activity"/>
    <property type="evidence" value="ECO:0007669"/>
    <property type="project" value="TreeGrafter"/>
</dbReference>
<dbReference type="GeneID" id="115879081"/>
<gene>
    <name evidence="13" type="primary">LOC115879081</name>
</gene>
<keyword evidence="11" id="KW-0732">Signal</keyword>
<feature type="signal peptide" evidence="11">
    <location>
        <begin position="1"/>
        <end position="22"/>
    </location>
</feature>
<dbReference type="PANTHER" id="PTHR12413">
    <property type="entry name" value="DOLICHYL GLYCOSYLTRANSFERASE"/>
    <property type="match status" value="1"/>
</dbReference>
<feature type="transmembrane region" description="Helical" evidence="10">
    <location>
        <begin position="144"/>
        <end position="162"/>
    </location>
</feature>
<evidence type="ECO:0000256" key="11">
    <source>
        <dbReference type="SAM" id="SignalP"/>
    </source>
</evidence>
<feature type="chain" id="PRO_5027038039" description="Alpha-1,3-glucosyltransferase" evidence="11">
    <location>
        <begin position="23"/>
        <end position="510"/>
    </location>
</feature>
<dbReference type="PANTHER" id="PTHR12413:SF2">
    <property type="entry name" value="DOLICHYL PYROPHOSPHATE GLC1MAN9GLCNAC2 ALPHA-1,3-GLUCOSYLTRANSFERASE-RELATED"/>
    <property type="match status" value="1"/>
</dbReference>
<keyword evidence="6 10" id="KW-0812">Transmembrane</keyword>
<evidence type="ECO:0000256" key="5">
    <source>
        <dbReference type="ARBA" id="ARBA00022679"/>
    </source>
</evidence>
<dbReference type="Pfam" id="PF03155">
    <property type="entry name" value="Alg6_Alg8"/>
    <property type="match status" value="1"/>
</dbReference>
<protein>
    <recommendedName>
        <fullName evidence="10">Alpha-1,3-glucosyltransferase</fullName>
        <ecNumber evidence="10">2.4.1.-</ecNumber>
    </recommendedName>
</protein>
<evidence type="ECO:0000256" key="8">
    <source>
        <dbReference type="ARBA" id="ARBA00022989"/>
    </source>
</evidence>
<dbReference type="KEGG" id="soy:115879081"/>
<feature type="transmembrane region" description="Helical" evidence="10">
    <location>
        <begin position="221"/>
        <end position="238"/>
    </location>
</feature>
<feature type="transmembrane region" description="Helical" evidence="10">
    <location>
        <begin position="338"/>
        <end position="355"/>
    </location>
</feature>
<feature type="transmembrane region" description="Helical" evidence="10">
    <location>
        <begin position="434"/>
        <end position="459"/>
    </location>
</feature>
<evidence type="ECO:0000256" key="6">
    <source>
        <dbReference type="ARBA" id="ARBA00022692"/>
    </source>
</evidence>
<accession>A0A6J2XKE6</accession>
<comment type="pathway">
    <text evidence="2 10">Protein modification; protein glycosylation.</text>
</comment>
<dbReference type="Proteomes" id="UP000504635">
    <property type="component" value="Unplaced"/>
</dbReference>
<dbReference type="FunCoup" id="A0A6J2XKE6">
    <property type="interactions" value="2051"/>
</dbReference>
<evidence type="ECO:0000256" key="9">
    <source>
        <dbReference type="ARBA" id="ARBA00023136"/>
    </source>
</evidence>
<feature type="transmembrane region" description="Helical" evidence="10">
    <location>
        <begin position="182"/>
        <end position="200"/>
    </location>
</feature>
<reference evidence="13" key="1">
    <citation type="submission" date="2025-08" db="UniProtKB">
        <authorList>
            <consortium name="RefSeq"/>
        </authorList>
    </citation>
    <scope>IDENTIFICATION</scope>
    <source>
        <tissue evidence="13">Gonads</tissue>
    </source>
</reference>
<keyword evidence="5 10" id="KW-0808">Transferase</keyword>
<dbReference type="InterPro" id="IPR004856">
    <property type="entry name" value="Glyco_trans_ALG6/ALG8"/>
</dbReference>
<comment type="similarity">
    <text evidence="3 10">Belongs to the ALG6/ALG8 glucosyltransferase family.</text>
</comment>
<dbReference type="OrthoDB" id="1689333at2759"/>
<evidence type="ECO:0000313" key="13">
    <source>
        <dbReference type="RefSeq" id="XP_030751586.1"/>
    </source>
</evidence>
<dbReference type="EC" id="2.4.1.-" evidence="10"/>
<feature type="transmembrane region" description="Helical" evidence="10">
    <location>
        <begin position="309"/>
        <end position="331"/>
    </location>
</feature>
<evidence type="ECO:0000256" key="7">
    <source>
        <dbReference type="ARBA" id="ARBA00022824"/>
    </source>
</evidence>
<feature type="transmembrane region" description="Helical" evidence="10">
    <location>
        <begin position="55"/>
        <end position="73"/>
    </location>
</feature>
<keyword evidence="7 10" id="KW-0256">Endoplasmic reticulum</keyword>
<organism evidence="12 13">
    <name type="scientific">Sitophilus oryzae</name>
    <name type="common">Rice weevil</name>
    <name type="synonym">Curculio oryzae</name>
    <dbReference type="NCBI Taxonomy" id="7048"/>
    <lineage>
        <taxon>Eukaryota</taxon>
        <taxon>Metazoa</taxon>
        <taxon>Ecdysozoa</taxon>
        <taxon>Arthropoda</taxon>
        <taxon>Hexapoda</taxon>
        <taxon>Insecta</taxon>
        <taxon>Pterygota</taxon>
        <taxon>Neoptera</taxon>
        <taxon>Endopterygota</taxon>
        <taxon>Coleoptera</taxon>
        <taxon>Polyphaga</taxon>
        <taxon>Cucujiformia</taxon>
        <taxon>Curculionidae</taxon>
        <taxon>Dryophthorinae</taxon>
        <taxon>Sitophilus</taxon>
    </lineage>
</organism>
<evidence type="ECO:0000256" key="2">
    <source>
        <dbReference type="ARBA" id="ARBA00004922"/>
    </source>
</evidence>
<feature type="transmembrane region" description="Helical" evidence="10">
    <location>
        <begin position="392"/>
        <end position="414"/>
    </location>
</feature>
<evidence type="ECO:0000256" key="4">
    <source>
        <dbReference type="ARBA" id="ARBA00022676"/>
    </source>
</evidence>
<name>A0A6J2XKE6_SITOR</name>
<dbReference type="CTD" id="31623"/>
<evidence type="ECO:0000256" key="10">
    <source>
        <dbReference type="RuleBase" id="RU363110"/>
    </source>
</evidence>
<dbReference type="UniPathway" id="UPA00378"/>
<sequence>MIGTTSLLTSCVKLLLIPSYRSTDFEVHRNWLAITYSLPFNKWYYEATSKWTLDYPPFFAWFEYLLSLVAVYFDKEMLNINNIGYSSDKTILFQRLSVILTDSFYIYGVYKTCEALPKGWKRDVVLPILLITNCGLLMVDHIHFQYNGIMYGILLLSIANLLKERYCWSAFWFTFLLNMKHIYIYLAPAYFIYLLRHYCLPVSISTKTLFTKKVLKNFHKLASIVISVFVASFGPFFADIPQVLSRLFPFKRGLCHAYWAPNFWALYNVADKSATVLFPKLNIPIRNSSVATMTGGLVQEFTHTVLPNIVPITTLLLTVAFVLPATIKLFFMNKNATNFLRCLVLCGLTAFLFGWHVHEKAILMVIIPLSILSIVEPTDAKIFLILSTTGHYSLFPLLFPSSLLSIKVLLLVLYSSYSFYSLYKIHLPKFNKLALPLLSTLESAYIIGLAGVFLYENVVHQVLRLDKRLPFLPLMLTSVYCALGILYCWCKYYIYFLNLSPNSNVKTKRK</sequence>